<keyword evidence="2" id="KW-1133">Transmembrane helix</keyword>
<gene>
    <name evidence="4" type="ORF">B0A55_12496</name>
</gene>
<feature type="region of interest" description="Disordered" evidence="1">
    <location>
        <begin position="583"/>
        <end position="621"/>
    </location>
</feature>
<dbReference type="EMBL" id="NAJQ01001088">
    <property type="protein sequence ID" value="TKA62361.1"/>
    <property type="molecule type" value="Genomic_DNA"/>
</dbReference>
<dbReference type="Proteomes" id="UP000309340">
    <property type="component" value="Unassembled WGS sequence"/>
</dbReference>
<evidence type="ECO:0000313" key="4">
    <source>
        <dbReference type="EMBL" id="TKA62361.1"/>
    </source>
</evidence>
<name>A0A4U0WHV5_9PEZI</name>
<dbReference type="OrthoDB" id="3902974at2759"/>
<proteinExistence type="predicted"/>
<feature type="signal peptide" evidence="3">
    <location>
        <begin position="1"/>
        <end position="19"/>
    </location>
</feature>
<evidence type="ECO:0000313" key="5">
    <source>
        <dbReference type="Proteomes" id="UP000309340"/>
    </source>
</evidence>
<organism evidence="4 5">
    <name type="scientific">Friedmanniomyces simplex</name>
    <dbReference type="NCBI Taxonomy" id="329884"/>
    <lineage>
        <taxon>Eukaryota</taxon>
        <taxon>Fungi</taxon>
        <taxon>Dikarya</taxon>
        <taxon>Ascomycota</taxon>
        <taxon>Pezizomycotina</taxon>
        <taxon>Dothideomycetes</taxon>
        <taxon>Dothideomycetidae</taxon>
        <taxon>Mycosphaerellales</taxon>
        <taxon>Teratosphaeriaceae</taxon>
        <taxon>Friedmanniomyces</taxon>
    </lineage>
</organism>
<evidence type="ECO:0000256" key="1">
    <source>
        <dbReference type="SAM" id="MobiDB-lite"/>
    </source>
</evidence>
<evidence type="ECO:0000256" key="2">
    <source>
        <dbReference type="SAM" id="Phobius"/>
    </source>
</evidence>
<feature type="chain" id="PRO_5020691612" evidence="3">
    <location>
        <begin position="20"/>
        <end position="621"/>
    </location>
</feature>
<dbReference type="AlphaFoldDB" id="A0A4U0WHV5"/>
<keyword evidence="2" id="KW-0812">Transmembrane</keyword>
<keyword evidence="2" id="KW-0472">Membrane</keyword>
<keyword evidence="5" id="KW-1185">Reference proteome</keyword>
<reference evidence="4 5" key="1">
    <citation type="submission" date="2017-03" db="EMBL/GenBank/DDBJ databases">
        <title>Genomes of endolithic fungi from Antarctica.</title>
        <authorList>
            <person name="Coleine C."/>
            <person name="Masonjones S."/>
            <person name="Stajich J.E."/>
        </authorList>
    </citation>
    <scope>NUCLEOTIDE SEQUENCE [LARGE SCALE GENOMIC DNA]</scope>
    <source>
        <strain evidence="4 5">CCFEE 5184</strain>
    </source>
</reference>
<evidence type="ECO:0000256" key="3">
    <source>
        <dbReference type="SAM" id="SignalP"/>
    </source>
</evidence>
<comment type="caution">
    <text evidence="4">The sequence shown here is derived from an EMBL/GenBank/DDBJ whole genome shotgun (WGS) entry which is preliminary data.</text>
</comment>
<feature type="transmembrane region" description="Helical" evidence="2">
    <location>
        <begin position="370"/>
        <end position="394"/>
    </location>
</feature>
<dbReference type="STRING" id="329884.A0A4U0WHV5"/>
<feature type="region of interest" description="Disordered" evidence="1">
    <location>
        <begin position="479"/>
        <end position="564"/>
    </location>
</feature>
<keyword evidence="3" id="KW-0732">Signal</keyword>
<feature type="compositionally biased region" description="Basic and acidic residues" evidence="1">
    <location>
        <begin position="538"/>
        <end position="547"/>
    </location>
</feature>
<feature type="compositionally biased region" description="Low complexity" evidence="1">
    <location>
        <begin position="512"/>
        <end position="525"/>
    </location>
</feature>
<accession>A0A4U0WHV5</accession>
<protein>
    <submittedName>
        <fullName evidence="4">Uncharacterized protein</fullName>
    </submittedName>
</protein>
<sequence>MGAPTLLPALLMGCGLVAASHFPSRGMYPSVTAVAVTEYVYTADHAVITLNESTKTVGNTVMIMMPATTVVPFGVTPNGGAAEAHLIQEILELVNDANGNMDPFHSELACNDLPHCRKTYDYLDWQDIAGNAGTLAPYLDGDTDRATRFALLHALERRRKTFSSTTIVGPPPTITAEVAVVPGTAGSPTTISRFPATVGHTVYAHNTTFLYDYAWAAQQTKIPDPPSCHGTFRNKTLCHYQKCMLKHFKPMNMTTVFQAAKFSAGCTTLNVHNPWYTQPTSLTTPHWGTTQQDMLYYPHTPTIWSKKGTTHVAMATQKPAHDEQKKNRVLNAMGPPSCWDRHTCCAECWTSARSGGWFGSLRHPFNFHKALAYFALLGLLGLLASLLTCLLCCIPRWRSRRERRKRAEEELAKREKVTVVDPAPGVETVVVTSTPGQTIDPATVAAATGAAVVVANQGTTTGADPTDGRGTMARRAEEGRGHVQFAPPPPNTVVTSTQPADPATGPGEKVVTTATPAGAPAAAPADKSDKVTNTATPTDKEKTEQEKSANAAQQKAEVAGTPPVPAATAPVVTEQVAPVPVHDGVYDWPPTTGSQYADMGSMRGRKRGKPDGRGNLLNLGF</sequence>